<dbReference type="RefSeq" id="WP_200612682.1">
    <property type="nucleotide sequence ID" value="NZ_JAEHHL010000012.1"/>
</dbReference>
<feature type="signal peptide" evidence="3">
    <location>
        <begin position="1"/>
        <end position="26"/>
    </location>
</feature>
<dbReference type="InterPro" id="IPR023155">
    <property type="entry name" value="Cyt_c-552/4"/>
</dbReference>
<evidence type="ECO:0000256" key="1">
    <source>
        <dbReference type="ARBA" id="ARBA00022729"/>
    </source>
</evidence>
<dbReference type="Gene3D" id="1.10.1130.10">
    <property type="entry name" value="Flavocytochrome C3, Chain A"/>
    <property type="match status" value="2"/>
</dbReference>
<sequence length="653" mass="70142">MRISPVGRARLAAIGLALLAGIPARAEPPAYVGTESCAGCHAAETEAWRGSHHDLAWTLPGEPHLLGAFDDAVFVHRGQRTRFTRENGAPAIETQGADGALRRFPVAGVAGIAPLQQYLLETEPGRLQSFDVTWDAERGRWYHLYPDLDLPPGDGLHWTGPYKNWNARCAECHATGYEKAYDPATRRYASHEAEIGVGCEACHGPGEAHLAWSANPPGHDPSRWPGTDARGFTAPFPRADAEAEIQQCAGCHSRREPLSDASPLPGTPFHDAYRLALLTEGLYHADGTIQDEVYVYGSFLQSKMYGKGVRCSDCHDPHRAALRVDGNATCTQCHSPAGNDRFSSLRKALYDDPAHHFHEAGTPGALCVSCHMVERVYMGIDGRRDHSFRVPRPDLGAGTGAPDACTDCHEGRGQDWAAAEIARRFPQSDHRGRHFSEAFAAARADAASAAELLLDIATSETMPGIVRATALDLLARATDERIAADASPVLADPDPLVRTAAIAVQRGAAPGPRAERLAPLLSDPARVVRITAARDMLSLPADSLPLAATGALSGAMEEWRVSLFGRADFPETQMVLGGVGLTTQNWRGAEAAFREAVELDPQLVDAWVMIARIRAGLGDPGEARRVIDRALAANPDDPMLAEARRALAAPPAQ</sequence>
<dbReference type="InterPro" id="IPR011990">
    <property type="entry name" value="TPR-like_helical_dom_sf"/>
</dbReference>
<dbReference type="Pfam" id="PF09699">
    <property type="entry name" value="Paired_CXXCH_1"/>
    <property type="match status" value="1"/>
</dbReference>
<proteinExistence type="predicted"/>
<evidence type="ECO:0000259" key="4">
    <source>
        <dbReference type="Pfam" id="PF09699"/>
    </source>
</evidence>
<feature type="repeat" description="TPR" evidence="2">
    <location>
        <begin position="570"/>
        <end position="603"/>
    </location>
</feature>
<dbReference type="Pfam" id="PF14559">
    <property type="entry name" value="TPR_19"/>
    <property type="match status" value="1"/>
</dbReference>
<evidence type="ECO:0000313" key="7">
    <source>
        <dbReference type="Proteomes" id="UP000655420"/>
    </source>
</evidence>
<dbReference type="InterPro" id="IPR036280">
    <property type="entry name" value="Multihaem_cyt_sf"/>
</dbReference>
<dbReference type="PANTHER" id="PTHR35038">
    <property type="entry name" value="DISSIMILATORY SULFITE REDUCTASE SIRA"/>
    <property type="match status" value="1"/>
</dbReference>
<keyword evidence="7" id="KW-1185">Reference proteome</keyword>
<protein>
    <submittedName>
        <fullName evidence="6">Tetratricopeptide repeat protein</fullName>
    </submittedName>
</protein>
<dbReference type="Gene3D" id="3.90.10.10">
    <property type="entry name" value="Cytochrome C3"/>
    <property type="match status" value="1"/>
</dbReference>
<feature type="chain" id="PRO_5035152542" evidence="3">
    <location>
        <begin position="27"/>
        <end position="653"/>
    </location>
</feature>
<dbReference type="InterPro" id="IPR010177">
    <property type="entry name" value="Paired_CXXCH_1"/>
</dbReference>
<dbReference type="SUPFAM" id="SSF48452">
    <property type="entry name" value="TPR-like"/>
    <property type="match status" value="1"/>
</dbReference>
<dbReference type="InterPro" id="IPR019734">
    <property type="entry name" value="TPR_rpt"/>
</dbReference>
<dbReference type="GO" id="GO:0016491">
    <property type="term" value="F:oxidoreductase activity"/>
    <property type="evidence" value="ECO:0007669"/>
    <property type="project" value="TreeGrafter"/>
</dbReference>
<dbReference type="InterPro" id="IPR051829">
    <property type="entry name" value="Multiheme_Cytochr_ET"/>
</dbReference>
<organism evidence="6 7">
    <name type="scientific">Thermohalobaculum xanthum</name>
    <dbReference type="NCBI Taxonomy" id="2753746"/>
    <lineage>
        <taxon>Bacteria</taxon>
        <taxon>Pseudomonadati</taxon>
        <taxon>Pseudomonadota</taxon>
        <taxon>Alphaproteobacteria</taxon>
        <taxon>Rhodobacterales</taxon>
        <taxon>Paracoccaceae</taxon>
        <taxon>Thermohalobaculum</taxon>
    </lineage>
</organism>
<reference evidence="6" key="1">
    <citation type="submission" date="2020-12" db="EMBL/GenBank/DDBJ databases">
        <title>Bacterial taxonomy.</title>
        <authorList>
            <person name="Pan X."/>
        </authorList>
    </citation>
    <scope>NUCLEOTIDE SEQUENCE</scope>
    <source>
        <strain evidence="6">M0105</strain>
    </source>
</reference>
<gene>
    <name evidence="6" type="ORF">H0I76_16980</name>
</gene>
<evidence type="ECO:0000256" key="3">
    <source>
        <dbReference type="SAM" id="SignalP"/>
    </source>
</evidence>
<evidence type="ECO:0000259" key="5">
    <source>
        <dbReference type="Pfam" id="PF13435"/>
    </source>
</evidence>
<keyword evidence="1 3" id="KW-0732">Signal</keyword>
<name>A0A8J7M9M5_9RHOB</name>
<dbReference type="CDD" id="cd08168">
    <property type="entry name" value="Cytochrom_C3"/>
    <property type="match status" value="1"/>
</dbReference>
<dbReference type="SUPFAM" id="SSF48695">
    <property type="entry name" value="Multiheme cytochromes"/>
    <property type="match status" value="1"/>
</dbReference>
<evidence type="ECO:0000256" key="2">
    <source>
        <dbReference type="PROSITE-ProRule" id="PRU00339"/>
    </source>
</evidence>
<dbReference type="AlphaFoldDB" id="A0A8J7M9M5"/>
<comment type="caution">
    <text evidence="6">The sequence shown here is derived from an EMBL/GenBank/DDBJ whole genome shotgun (WGS) entry which is preliminary data.</text>
</comment>
<feature type="domain" description="Doubled CXXCH motif" evidence="4">
    <location>
        <begin position="310"/>
        <end position="336"/>
    </location>
</feature>
<dbReference type="PANTHER" id="PTHR35038:SF8">
    <property type="entry name" value="C-TYPE POLYHEME CYTOCHROME OMCC"/>
    <property type="match status" value="1"/>
</dbReference>
<feature type="domain" description="Cytochrome c-552/4" evidence="5">
    <location>
        <begin position="166"/>
        <end position="204"/>
    </location>
</feature>
<feature type="repeat" description="TPR" evidence="2">
    <location>
        <begin position="604"/>
        <end position="637"/>
    </location>
</feature>
<dbReference type="Pfam" id="PF13435">
    <property type="entry name" value="Cytochrome_C554"/>
    <property type="match status" value="1"/>
</dbReference>
<dbReference type="Proteomes" id="UP000655420">
    <property type="component" value="Unassembled WGS sequence"/>
</dbReference>
<dbReference type="Gene3D" id="1.25.40.10">
    <property type="entry name" value="Tetratricopeptide repeat domain"/>
    <property type="match status" value="1"/>
</dbReference>
<dbReference type="PROSITE" id="PS50005">
    <property type="entry name" value="TPR"/>
    <property type="match status" value="2"/>
</dbReference>
<accession>A0A8J7M9M5</accession>
<dbReference type="EMBL" id="JAEHHL010000012">
    <property type="protein sequence ID" value="MBK0400896.1"/>
    <property type="molecule type" value="Genomic_DNA"/>
</dbReference>
<keyword evidence="2" id="KW-0802">TPR repeat</keyword>
<evidence type="ECO:0000313" key="6">
    <source>
        <dbReference type="EMBL" id="MBK0400896.1"/>
    </source>
</evidence>